<comment type="caution">
    <text evidence="9">The sequence shown here is derived from an EMBL/GenBank/DDBJ whole genome shotgun (WGS) entry which is preliminary data.</text>
</comment>
<evidence type="ECO:0000256" key="3">
    <source>
        <dbReference type="ARBA" id="ARBA00023110"/>
    </source>
</evidence>
<evidence type="ECO:0000313" key="9">
    <source>
        <dbReference type="EMBL" id="MFC5477567.1"/>
    </source>
</evidence>
<dbReference type="EMBL" id="JBHSMR010000008">
    <property type="protein sequence ID" value="MFC5477567.1"/>
    <property type="molecule type" value="Genomic_DNA"/>
</dbReference>
<dbReference type="PROSITE" id="PS51257">
    <property type="entry name" value="PROKAR_LIPOPROTEIN"/>
    <property type="match status" value="1"/>
</dbReference>
<dbReference type="PROSITE" id="PS50059">
    <property type="entry name" value="FKBP_PPIASE"/>
    <property type="match status" value="1"/>
</dbReference>
<dbReference type="SUPFAM" id="SSF54534">
    <property type="entry name" value="FKBP-like"/>
    <property type="match status" value="1"/>
</dbReference>
<dbReference type="EC" id="5.2.1.8" evidence="6"/>
<feature type="domain" description="PPIase FKBP-type" evidence="8">
    <location>
        <begin position="57"/>
        <end position="146"/>
    </location>
</feature>
<dbReference type="RefSeq" id="WP_379752205.1">
    <property type="nucleotide sequence ID" value="NZ_JBHSMR010000008.1"/>
</dbReference>
<protein>
    <recommendedName>
        <fullName evidence="6">Peptidyl-prolyl cis-trans isomerase</fullName>
        <ecNumber evidence="6">5.2.1.8</ecNumber>
    </recommendedName>
</protein>
<dbReference type="Gene3D" id="3.10.50.40">
    <property type="match status" value="1"/>
</dbReference>
<keyword evidence="3 5" id="KW-0697">Rotamase</keyword>
<evidence type="ECO:0000256" key="6">
    <source>
        <dbReference type="RuleBase" id="RU003915"/>
    </source>
</evidence>
<dbReference type="GO" id="GO:0003755">
    <property type="term" value="F:peptidyl-prolyl cis-trans isomerase activity"/>
    <property type="evidence" value="ECO:0007669"/>
    <property type="project" value="UniProtKB-EC"/>
</dbReference>
<dbReference type="InterPro" id="IPR001179">
    <property type="entry name" value="PPIase_FKBP_dom"/>
</dbReference>
<reference evidence="10" key="1">
    <citation type="journal article" date="2019" name="Int. J. Syst. Evol. Microbiol.">
        <title>The Global Catalogue of Microorganisms (GCM) 10K type strain sequencing project: providing services to taxonomists for standard genome sequencing and annotation.</title>
        <authorList>
            <consortium name="The Broad Institute Genomics Platform"/>
            <consortium name="The Broad Institute Genome Sequencing Center for Infectious Disease"/>
            <person name="Wu L."/>
            <person name="Ma J."/>
        </authorList>
    </citation>
    <scope>NUCLEOTIDE SEQUENCE [LARGE SCALE GENOMIC DNA]</scope>
    <source>
        <strain evidence="10">CCUG 43111</strain>
    </source>
</reference>
<keyword evidence="4 5" id="KW-0413">Isomerase</keyword>
<evidence type="ECO:0000259" key="8">
    <source>
        <dbReference type="PROSITE" id="PS50059"/>
    </source>
</evidence>
<organism evidence="9 10">
    <name type="scientific">Massilia suwonensis</name>
    <dbReference type="NCBI Taxonomy" id="648895"/>
    <lineage>
        <taxon>Bacteria</taxon>
        <taxon>Pseudomonadati</taxon>
        <taxon>Pseudomonadota</taxon>
        <taxon>Betaproteobacteria</taxon>
        <taxon>Burkholderiales</taxon>
        <taxon>Oxalobacteraceae</taxon>
        <taxon>Telluria group</taxon>
        <taxon>Massilia</taxon>
    </lineage>
</organism>
<comment type="similarity">
    <text evidence="2 6">Belongs to the FKBP-type PPIase family.</text>
</comment>
<evidence type="ECO:0000313" key="10">
    <source>
        <dbReference type="Proteomes" id="UP001596101"/>
    </source>
</evidence>
<dbReference type="Proteomes" id="UP001596101">
    <property type="component" value="Unassembled WGS sequence"/>
</dbReference>
<evidence type="ECO:0000256" key="7">
    <source>
        <dbReference type="SAM" id="SignalP"/>
    </source>
</evidence>
<feature type="signal peptide" evidence="7">
    <location>
        <begin position="1"/>
        <end position="22"/>
    </location>
</feature>
<proteinExistence type="inferred from homology"/>
<evidence type="ECO:0000256" key="5">
    <source>
        <dbReference type="PROSITE-ProRule" id="PRU00277"/>
    </source>
</evidence>
<dbReference type="PANTHER" id="PTHR43811">
    <property type="entry name" value="FKBP-TYPE PEPTIDYL-PROLYL CIS-TRANS ISOMERASE FKPA"/>
    <property type="match status" value="1"/>
</dbReference>
<comment type="catalytic activity">
    <reaction evidence="1 5 6">
        <text>[protein]-peptidylproline (omega=180) = [protein]-peptidylproline (omega=0)</text>
        <dbReference type="Rhea" id="RHEA:16237"/>
        <dbReference type="Rhea" id="RHEA-COMP:10747"/>
        <dbReference type="Rhea" id="RHEA-COMP:10748"/>
        <dbReference type="ChEBI" id="CHEBI:83833"/>
        <dbReference type="ChEBI" id="CHEBI:83834"/>
        <dbReference type="EC" id="5.2.1.8"/>
    </reaction>
</comment>
<keyword evidence="10" id="KW-1185">Reference proteome</keyword>
<evidence type="ECO:0000256" key="1">
    <source>
        <dbReference type="ARBA" id="ARBA00000971"/>
    </source>
</evidence>
<dbReference type="Pfam" id="PF00254">
    <property type="entry name" value="FKBP_C"/>
    <property type="match status" value="1"/>
</dbReference>
<keyword evidence="7" id="KW-0732">Signal</keyword>
<feature type="chain" id="PRO_5045298950" description="Peptidyl-prolyl cis-trans isomerase" evidence="7">
    <location>
        <begin position="23"/>
        <end position="146"/>
    </location>
</feature>
<dbReference type="PANTHER" id="PTHR43811:SF19">
    <property type="entry name" value="39 KDA FK506-BINDING NUCLEAR PROTEIN"/>
    <property type="match status" value="1"/>
</dbReference>
<evidence type="ECO:0000256" key="4">
    <source>
        <dbReference type="ARBA" id="ARBA00023235"/>
    </source>
</evidence>
<dbReference type="InterPro" id="IPR046357">
    <property type="entry name" value="PPIase_dom_sf"/>
</dbReference>
<accession>A0ABW0MKA1</accession>
<evidence type="ECO:0000256" key="2">
    <source>
        <dbReference type="ARBA" id="ARBA00006577"/>
    </source>
</evidence>
<gene>
    <name evidence="9" type="ORF">ACFPQ5_05170</name>
</gene>
<name>A0ABW0MKA1_9BURK</name>
<sequence length="146" mass="14597">MSYKFPLLAACCAALLSLSACGGGGGGDSTPAIPVSNPATLVVSDSVVGTGAVATNGKKLSVNYSGWYYSASAVDHKGAHFETGTVSFTLGVGDVIAGWDQGLAGMRVGGKRSLSIPSTLAYGSSGRGPIPPNAGLLFEVELTKVE</sequence>